<feature type="chain" id="PRO_5025378772" evidence="6">
    <location>
        <begin position="23"/>
        <end position="270"/>
    </location>
</feature>
<dbReference type="InterPro" id="IPR008816">
    <property type="entry name" value="Gly_zipper_2TM_dom"/>
</dbReference>
<dbReference type="InterPro" id="IPR051407">
    <property type="entry name" value="Bact_OM_lipoprot/Surf_antigen"/>
</dbReference>
<dbReference type="PROSITE" id="PS50915">
    <property type="entry name" value="CRYSTALLIN_BETA_GAMMA"/>
    <property type="match status" value="1"/>
</dbReference>
<feature type="region of interest" description="Disordered" evidence="5">
    <location>
        <begin position="249"/>
        <end position="270"/>
    </location>
</feature>
<evidence type="ECO:0000313" key="8">
    <source>
        <dbReference type="EMBL" id="MQA36915.1"/>
    </source>
</evidence>
<feature type="compositionally biased region" description="Polar residues" evidence="5">
    <location>
        <begin position="250"/>
        <end position="270"/>
    </location>
</feature>
<gene>
    <name evidence="8" type="ORF">GEV02_02025</name>
</gene>
<feature type="signal peptide" evidence="6">
    <location>
        <begin position="1"/>
        <end position="22"/>
    </location>
</feature>
<keyword evidence="4" id="KW-0472">Membrane</keyword>
<proteinExistence type="inferred from homology"/>
<dbReference type="Pfam" id="PF05433">
    <property type="entry name" value="Rick_17kDa_Anti"/>
    <property type="match status" value="1"/>
</dbReference>
<feature type="domain" description="Beta/gamma crystallin 'Greek key'" evidence="7">
    <location>
        <begin position="63"/>
        <end position="104"/>
    </location>
</feature>
<dbReference type="InterPro" id="IPR001064">
    <property type="entry name" value="Beta/gamma_crystallin"/>
</dbReference>
<keyword evidence="9" id="KW-1185">Reference proteome</keyword>
<keyword evidence="3" id="KW-0677">Repeat</keyword>
<dbReference type="PANTHER" id="PTHR35603:SF2">
    <property type="entry name" value="OUTER MEMBRANE LIPOPROTEIN"/>
    <property type="match status" value="1"/>
</dbReference>
<reference evidence="8 9" key="1">
    <citation type="submission" date="2019-10" db="EMBL/GenBank/DDBJ databases">
        <title>Two novel species isolated from a subtropical stream in China.</title>
        <authorList>
            <person name="Lu H."/>
        </authorList>
    </citation>
    <scope>NUCLEOTIDE SEQUENCE [LARGE SCALE GENOMIC DNA]</scope>
    <source>
        <strain evidence="8 9">FT29W</strain>
    </source>
</reference>
<evidence type="ECO:0000256" key="5">
    <source>
        <dbReference type="SAM" id="MobiDB-lite"/>
    </source>
</evidence>
<dbReference type="EMBL" id="WHUG01000001">
    <property type="protein sequence ID" value="MQA36915.1"/>
    <property type="molecule type" value="Genomic_DNA"/>
</dbReference>
<keyword evidence="6" id="KW-0732">Signal</keyword>
<evidence type="ECO:0000256" key="2">
    <source>
        <dbReference type="ARBA" id="ARBA00009646"/>
    </source>
</evidence>
<dbReference type="AlphaFoldDB" id="A0A6A7MVG1"/>
<evidence type="ECO:0000313" key="9">
    <source>
        <dbReference type="Proteomes" id="UP000440498"/>
    </source>
</evidence>
<comment type="similarity">
    <text evidence="2">Belongs to the beta/gamma-crystallin family.</text>
</comment>
<sequence length="270" mass="29515">MNKPLNIAMAIATLTLASQAMAQITFYEHDGWRGRTFTANQQVRDFTRNGFNDRASSVVVDRGQWEVCDDANFRGNCMVLRHGSYESLAGMGMNDRISSVRPVGKRDSYANEAPAPLPQPTYEYRRRPRERLVDVPVTSVRAVVGTPEQRCWVERQQVTEPARSGNNVGGVIAGALIGGILGHQVGGGTGRDVATAGGAVAGAAIGNNMANNSNQQSYARDVRRCENVSNPKPEYWDVTYNYRGQEHRVQMSTPPGQSIAVNSNTGEPRM</sequence>
<protein>
    <submittedName>
        <fullName evidence="8">Glycine zipper 2TM domain-containing protein</fullName>
    </submittedName>
</protein>
<evidence type="ECO:0000256" key="4">
    <source>
        <dbReference type="ARBA" id="ARBA00023136"/>
    </source>
</evidence>
<dbReference type="Pfam" id="PF00030">
    <property type="entry name" value="Crystall"/>
    <property type="match status" value="1"/>
</dbReference>
<evidence type="ECO:0000259" key="7">
    <source>
        <dbReference type="PROSITE" id="PS50915"/>
    </source>
</evidence>
<name>A0A6A7MVG1_9BURK</name>
<comment type="caution">
    <text evidence="8">The sequence shown here is derived from an EMBL/GenBank/DDBJ whole genome shotgun (WGS) entry which is preliminary data.</text>
</comment>
<dbReference type="PANTHER" id="PTHR35603">
    <property type="match status" value="1"/>
</dbReference>
<dbReference type="GO" id="GO:0019867">
    <property type="term" value="C:outer membrane"/>
    <property type="evidence" value="ECO:0007669"/>
    <property type="project" value="InterPro"/>
</dbReference>
<dbReference type="SUPFAM" id="SSF49695">
    <property type="entry name" value="gamma-Crystallin-like"/>
    <property type="match status" value="1"/>
</dbReference>
<evidence type="ECO:0000256" key="6">
    <source>
        <dbReference type="SAM" id="SignalP"/>
    </source>
</evidence>
<evidence type="ECO:0000256" key="3">
    <source>
        <dbReference type="ARBA" id="ARBA00022737"/>
    </source>
</evidence>
<dbReference type="InterPro" id="IPR011024">
    <property type="entry name" value="G_crystallin-like"/>
</dbReference>
<dbReference type="SMART" id="SM00247">
    <property type="entry name" value="XTALbg"/>
    <property type="match status" value="1"/>
</dbReference>
<comment type="subcellular location">
    <subcellularLocation>
        <location evidence="1">Membrane</location>
    </subcellularLocation>
</comment>
<accession>A0A6A7MVG1</accession>
<dbReference type="Gene3D" id="2.60.20.10">
    <property type="entry name" value="Crystallins"/>
    <property type="match status" value="1"/>
</dbReference>
<dbReference type="Proteomes" id="UP000440498">
    <property type="component" value="Unassembled WGS sequence"/>
</dbReference>
<organism evidence="8 9">
    <name type="scientific">Rugamonas aquatica</name>
    <dbReference type="NCBI Taxonomy" id="2743357"/>
    <lineage>
        <taxon>Bacteria</taxon>
        <taxon>Pseudomonadati</taxon>
        <taxon>Pseudomonadota</taxon>
        <taxon>Betaproteobacteria</taxon>
        <taxon>Burkholderiales</taxon>
        <taxon>Oxalobacteraceae</taxon>
        <taxon>Telluria group</taxon>
        <taxon>Rugamonas</taxon>
    </lineage>
</organism>
<dbReference type="RefSeq" id="WP_152836271.1">
    <property type="nucleotide sequence ID" value="NZ_WHUG01000001.1"/>
</dbReference>
<evidence type="ECO:0000256" key="1">
    <source>
        <dbReference type="ARBA" id="ARBA00004370"/>
    </source>
</evidence>